<feature type="non-terminal residue" evidence="8">
    <location>
        <position position="515"/>
    </location>
</feature>
<dbReference type="OrthoDB" id="2866996at2759"/>
<dbReference type="PANTHER" id="PTHR43730:SF1">
    <property type="entry name" value="BETA-MANNOSIDASE"/>
    <property type="match status" value="1"/>
</dbReference>
<dbReference type="InterPro" id="IPR013783">
    <property type="entry name" value="Ig-like_fold"/>
</dbReference>
<dbReference type="EC" id="3.2.1.25" evidence="3"/>
<dbReference type="InterPro" id="IPR017853">
    <property type="entry name" value="GH"/>
</dbReference>
<dbReference type="PANTHER" id="PTHR43730">
    <property type="entry name" value="BETA-MANNOSIDASE"/>
    <property type="match status" value="1"/>
</dbReference>
<feature type="domain" description="Beta-mannosidase Ig-fold" evidence="6">
    <location>
        <begin position="444"/>
        <end position="509"/>
    </location>
</feature>
<proteinExistence type="inferred from homology"/>
<dbReference type="RefSeq" id="XP_052132707.1">
    <property type="nucleotide sequence ID" value="XM_052276747.1"/>
</dbReference>
<keyword evidence="4" id="KW-0378">Hydrolase</keyword>
<dbReference type="AlphaFoldDB" id="A0A9C6XCJ0"/>
<dbReference type="GO" id="GO:0004567">
    <property type="term" value="F:beta-mannosidase activity"/>
    <property type="evidence" value="ECO:0007669"/>
    <property type="project" value="UniProtKB-EC"/>
</dbReference>
<name>A0A9C6XCJ0_FRAOC</name>
<keyword evidence="5" id="KW-0326">Glycosidase</keyword>
<gene>
    <name evidence="8" type="primary">LOC113211771</name>
</gene>
<sequence>MNMLRVWGGGVYESDTFYRLADELGIMVWQDFMFACAMYPVGDDFLRSVDAEVRQQHRRLSHHPSVVLWAGNNENEAALRGNWYQTRGPLFERYHRDYVKLYVDTVRAAVRDEGSAVPFAVSSPSNGAESEAEDFLAKNPYSSLFGDDHHYDYVSDAWNPAVFHNTRFGSEYGFMSWPSRHTMAAATDAEHADEDLALGSRLAEHRQHHPGGNAEMALQILQHLPLPTHFNDSEHFDTFAYLSQIYQAMATKSETEFLRRSRYLLSPRGEGRTMGALYWQLNDVWQAPSWASIDFAGRWKMLHHYAVDFLAPLIVSPHLEGDTLHVDVISDAVDPDGGAVLVRTDVFAMDSFAPRSQRLDAWSRGSSPRAYSAPLRSLLDQAGCSSSAARWACLIRFRLLSENNTVLAPDNFLFPRSPRDHAMPTARLQVSDVRGPLNGTAHQRRDFSLRLSASSPAAFVWLEAGPLRGRFSRNGFHVTEAAPAELRFHTDEDTTAAELARHLSVRALNGALASR</sequence>
<comment type="catalytic activity">
    <reaction evidence="1">
        <text>Hydrolysis of terminal, non-reducing beta-D-mannose residues in beta-D-mannosides.</text>
        <dbReference type="EC" id="3.2.1.25"/>
    </reaction>
</comment>
<organism evidence="7 8">
    <name type="scientific">Frankliniella occidentalis</name>
    <name type="common">Western flower thrips</name>
    <name type="synonym">Euthrips occidentalis</name>
    <dbReference type="NCBI Taxonomy" id="133901"/>
    <lineage>
        <taxon>Eukaryota</taxon>
        <taxon>Metazoa</taxon>
        <taxon>Ecdysozoa</taxon>
        <taxon>Arthropoda</taxon>
        <taxon>Hexapoda</taxon>
        <taxon>Insecta</taxon>
        <taxon>Pterygota</taxon>
        <taxon>Neoptera</taxon>
        <taxon>Paraneoptera</taxon>
        <taxon>Thysanoptera</taxon>
        <taxon>Terebrantia</taxon>
        <taxon>Thripoidea</taxon>
        <taxon>Thripidae</taxon>
        <taxon>Frankliniella</taxon>
    </lineage>
</organism>
<evidence type="ECO:0000256" key="2">
    <source>
        <dbReference type="ARBA" id="ARBA00007401"/>
    </source>
</evidence>
<dbReference type="Gene3D" id="3.20.20.80">
    <property type="entry name" value="Glycosidases"/>
    <property type="match status" value="1"/>
</dbReference>
<dbReference type="GO" id="GO:0006516">
    <property type="term" value="P:glycoprotein catabolic process"/>
    <property type="evidence" value="ECO:0007669"/>
    <property type="project" value="TreeGrafter"/>
</dbReference>
<dbReference type="CTD" id="40524"/>
<evidence type="ECO:0000259" key="6">
    <source>
        <dbReference type="Pfam" id="PF17753"/>
    </source>
</evidence>
<dbReference type="InterPro" id="IPR041625">
    <property type="entry name" value="Beta-mannosidase_Ig"/>
</dbReference>
<dbReference type="Gene3D" id="2.60.40.10">
    <property type="entry name" value="Immunoglobulins"/>
    <property type="match status" value="1"/>
</dbReference>
<protein>
    <recommendedName>
        <fullName evidence="3">beta-mannosidase</fullName>
        <ecNumber evidence="3">3.2.1.25</ecNumber>
    </recommendedName>
</protein>
<evidence type="ECO:0000256" key="1">
    <source>
        <dbReference type="ARBA" id="ARBA00000829"/>
    </source>
</evidence>
<evidence type="ECO:0000313" key="7">
    <source>
        <dbReference type="Proteomes" id="UP000504606"/>
    </source>
</evidence>
<dbReference type="KEGG" id="foc:113211771"/>
<dbReference type="SUPFAM" id="SSF51445">
    <property type="entry name" value="(Trans)glycosidases"/>
    <property type="match status" value="1"/>
</dbReference>
<evidence type="ECO:0000256" key="5">
    <source>
        <dbReference type="ARBA" id="ARBA00023295"/>
    </source>
</evidence>
<reference evidence="8" key="2">
    <citation type="submission" date="2025-08" db="UniProtKB">
        <authorList>
            <consortium name="RefSeq"/>
        </authorList>
    </citation>
    <scope>IDENTIFICATION</scope>
    <source>
        <tissue evidence="8">Whole organism</tissue>
    </source>
</reference>
<comment type="similarity">
    <text evidence="2">Belongs to the glycosyl hydrolase 2 family.</text>
</comment>
<evidence type="ECO:0000256" key="3">
    <source>
        <dbReference type="ARBA" id="ARBA00012754"/>
    </source>
</evidence>
<dbReference type="FunFam" id="3.20.20.80:FF:000050">
    <property type="entry name" value="Beta-mannosidase B"/>
    <property type="match status" value="1"/>
</dbReference>
<accession>A0A9C6XCJ0</accession>
<reference evidence="8" key="1">
    <citation type="journal article" date="2018" name="Proc. Natl. Acad. Sci. U.S.A.">
        <title>Phylogenomics and the evolution of hemipteroid insects.</title>
        <authorList>
            <person name="Johnson K.P."/>
            <person name="Dietrich C.H."/>
            <person name="Friedrich F."/>
            <person name="Beutel R.G."/>
            <person name="Wipfler B."/>
            <person name="Peters R.S."/>
            <person name="Allen J.M."/>
            <person name="Petersen M."/>
            <person name="Donath A."/>
            <person name="Walden K.K."/>
            <person name="Kozlov A.M."/>
            <person name="Podsiadlowski L."/>
            <person name="Mayer C."/>
            <person name="Meusemann K."/>
            <person name="Vasilikopoulos A."/>
            <person name="Waterhouse R.M."/>
            <person name="Cameron S.L."/>
            <person name="Weirauch C."/>
            <person name="Swanson D.R."/>
            <person name="Percy D.M."/>
            <person name="Hardy N.B."/>
            <person name="Terry I."/>
            <person name="Liu S."/>
            <person name="Zhou X."/>
            <person name="Misof B."/>
            <person name="Robertson H.M."/>
            <person name="Yoshizawa K."/>
        </authorList>
    </citation>
    <scope>NUCLEOTIDE SEQUENCE</scope>
    <source>
        <tissue evidence="8">Whole organism</tissue>
    </source>
</reference>
<dbReference type="InterPro" id="IPR050887">
    <property type="entry name" value="Beta-mannosidase_GH2"/>
</dbReference>
<dbReference type="GeneID" id="113211771"/>
<evidence type="ECO:0000313" key="8">
    <source>
        <dbReference type="RefSeq" id="XP_052132707.1"/>
    </source>
</evidence>
<evidence type="ECO:0000256" key="4">
    <source>
        <dbReference type="ARBA" id="ARBA00022801"/>
    </source>
</evidence>
<keyword evidence="7" id="KW-1185">Reference proteome</keyword>
<dbReference type="Pfam" id="PF17753">
    <property type="entry name" value="Ig_mannosidase"/>
    <property type="match status" value="1"/>
</dbReference>
<dbReference type="Proteomes" id="UP000504606">
    <property type="component" value="Unplaced"/>
</dbReference>